<evidence type="ECO:0000259" key="8">
    <source>
        <dbReference type="PROSITE" id="PS51900"/>
    </source>
</evidence>
<dbReference type="InterPro" id="IPR002104">
    <property type="entry name" value="Integrase_catalytic"/>
</dbReference>
<dbReference type="RefSeq" id="WP_023975314.1">
    <property type="nucleotide sequence ID" value="NZ_JABTAE010000001.1"/>
</dbReference>
<dbReference type="InterPro" id="IPR013762">
    <property type="entry name" value="Integrase-like_cat_sf"/>
</dbReference>
<evidence type="ECO:0000256" key="2">
    <source>
        <dbReference type="ARBA" id="ARBA00008857"/>
    </source>
</evidence>
<dbReference type="InterPro" id="IPR028259">
    <property type="entry name" value="AP2-like_int_N"/>
</dbReference>
<dbReference type="InterPro" id="IPR050090">
    <property type="entry name" value="Tyrosine_recombinase_XerCD"/>
</dbReference>
<dbReference type="Gene3D" id="1.10.443.10">
    <property type="entry name" value="Intergrase catalytic core"/>
    <property type="match status" value="1"/>
</dbReference>
<dbReference type="Proteomes" id="UP000190973">
    <property type="component" value="Unassembled WGS sequence"/>
</dbReference>
<dbReference type="GO" id="GO:0006310">
    <property type="term" value="P:DNA recombination"/>
    <property type="evidence" value="ECO:0007669"/>
    <property type="project" value="UniProtKB-KW"/>
</dbReference>
<evidence type="ECO:0000256" key="4">
    <source>
        <dbReference type="ARBA" id="ARBA00023125"/>
    </source>
</evidence>
<dbReference type="Pfam" id="PF14657">
    <property type="entry name" value="Arm-DNA-bind_4"/>
    <property type="match status" value="1"/>
</dbReference>
<dbReference type="SUPFAM" id="SSF56349">
    <property type="entry name" value="DNA breaking-rejoining enzymes"/>
    <property type="match status" value="1"/>
</dbReference>
<dbReference type="Proteomes" id="UP000190959">
    <property type="component" value="Unassembled WGS sequence"/>
</dbReference>
<evidence type="ECO:0000256" key="5">
    <source>
        <dbReference type="ARBA" id="ARBA00023172"/>
    </source>
</evidence>
<dbReference type="InterPro" id="IPR044068">
    <property type="entry name" value="CB"/>
</dbReference>
<keyword evidence="5" id="KW-0233">DNA recombination</keyword>
<evidence type="ECO:0000259" key="7">
    <source>
        <dbReference type="PROSITE" id="PS51898"/>
    </source>
</evidence>
<dbReference type="PROSITE" id="PS51898">
    <property type="entry name" value="TYR_RECOMBINASE"/>
    <property type="match status" value="1"/>
</dbReference>
<accession>A0A1S9NAZ7</accession>
<dbReference type="PANTHER" id="PTHR30349:SF64">
    <property type="entry name" value="PROPHAGE INTEGRASE INTD-RELATED"/>
    <property type="match status" value="1"/>
</dbReference>
<evidence type="ECO:0000313" key="10">
    <source>
        <dbReference type="EMBL" id="OOP74652.1"/>
    </source>
</evidence>
<gene>
    <name evidence="9" type="primary">xerC_2</name>
    <name evidence="10" type="ORF">CBEIBR21_00345</name>
    <name evidence="9" type="ORF">CLBCK_10290</name>
</gene>
<dbReference type="PROSITE" id="PS51900">
    <property type="entry name" value="CB"/>
    <property type="match status" value="1"/>
</dbReference>
<evidence type="ECO:0000313" key="12">
    <source>
        <dbReference type="Proteomes" id="UP000190973"/>
    </source>
</evidence>
<protein>
    <submittedName>
        <fullName evidence="10">Site-specific integrase</fullName>
    </submittedName>
    <submittedName>
        <fullName evidence="9">Tyrosine recombinase XerC</fullName>
    </submittedName>
</protein>
<evidence type="ECO:0000256" key="3">
    <source>
        <dbReference type="ARBA" id="ARBA00022908"/>
    </source>
</evidence>
<comment type="caution">
    <text evidence="10">The sequence shown here is derived from an EMBL/GenBank/DDBJ whole genome shotgun (WGS) entry which is preliminary data.</text>
</comment>
<evidence type="ECO:0000256" key="6">
    <source>
        <dbReference type="PROSITE-ProRule" id="PRU01248"/>
    </source>
</evidence>
<dbReference type="AlphaFoldDB" id="A0A1S9NAZ7"/>
<proteinExistence type="inferred from homology"/>
<feature type="domain" description="Core-binding (CB)" evidence="8">
    <location>
        <begin position="62"/>
        <end position="145"/>
    </location>
</feature>
<reference evidence="10 11" key="2">
    <citation type="submission" date="2017-02" db="EMBL/GenBank/DDBJ databases">
        <title>Genome sequence of Clostridium beijerinckii Br21.</title>
        <authorList>
            <person name="Fonseca B.C."/>
            <person name="Guazzaroni M.E."/>
            <person name="Riano-Pachon D.M."/>
            <person name="Reginatto V."/>
        </authorList>
    </citation>
    <scope>NUCLEOTIDE SEQUENCE [LARGE SCALE GENOMIC DNA]</scope>
    <source>
        <strain evidence="10 11">Br21</strain>
    </source>
</reference>
<keyword evidence="3" id="KW-0229">DNA integration</keyword>
<dbReference type="EMBL" id="LZZI01000013">
    <property type="protein sequence ID" value="OOM63348.1"/>
    <property type="molecule type" value="Genomic_DNA"/>
</dbReference>
<comment type="function">
    <text evidence="1">Site-specific tyrosine recombinase, which acts by catalyzing the cutting and rejoining of the recombining DNA molecules.</text>
</comment>
<dbReference type="InterPro" id="IPR010998">
    <property type="entry name" value="Integrase_recombinase_N"/>
</dbReference>
<dbReference type="GO" id="GO:0003677">
    <property type="term" value="F:DNA binding"/>
    <property type="evidence" value="ECO:0007669"/>
    <property type="project" value="UniProtKB-UniRule"/>
</dbReference>
<dbReference type="Pfam" id="PF14659">
    <property type="entry name" value="Phage_int_SAM_3"/>
    <property type="match status" value="1"/>
</dbReference>
<comment type="similarity">
    <text evidence="2">Belongs to the 'phage' integrase family.</text>
</comment>
<feature type="domain" description="Tyr recombinase" evidence="7">
    <location>
        <begin position="172"/>
        <end position="372"/>
    </location>
</feature>
<dbReference type="GO" id="GO:0015074">
    <property type="term" value="P:DNA integration"/>
    <property type="evidence" value="ECO:0007669"/>
    <property type="project" value="UniProtKB-KW"/>
</dbReference>
<dbReference type="Pfam" id="PF00589">
    <property type="entry name" value="Phage_integrase"/>
    <property type="match status" value="1"/>
</dbReference>
<name>A0A1S9NAZ7_CLOBE</name>
<dbReference type="CDD" id="cd01189">
    <property type="entry name" value="INT_ICEBs1_C_like"/>
    <property type="match status" value="1"/>
</dbReference>
<evidence type="ECO:0000313" key="9">
    <source>
        <dbReference type="EMBL" id="OOM63348.1"/>
    </source>
</evidence>
<organism evidence="10 11">
    <name type="scientific">Clostridium beijerinckii</name>
    <name type="common">Clostridium MP</name>
    <dbReference type="NCBI Taxonomy" id="1520"/>
    <lineage>
        <taxon>Bacteria</taxon>
        <taxon>Bacillati</taxon>
        <taxon>Bacillota</taxon>
        <taxon>Clostridia</taxon>
        <taxon>Eubacteriales</taxon>
        <taxon>Clostridiaceae</taxon>
        <taxon>Clostridium</taxon>
    </lineage>
</organism>
<dbReference type="Gene3D" id="1.10.150.130">
    <property type="match status" value="1"/>
</dbReference>
<evidence type="ECO:0000313" key="11">
    <source>
        <dbReference type="Proteomes" id="UP000190959"/>
    </source>
</evidence>
<reference evidence="9 12" key="1">
    <citation type="submission" date="2016-05" db="EMBL/GenBank/DDBJ databases">
        <title>Microbial solvent formation.</title>
        <authorList>
            <person name="Poehlein A."/>
            <person name="Montoya Solano J.D."/>
            <person name="Flitsch S."/>
            <person name="Krabben P."/>
            <person name="Duerre P."/>
            <person name="Daniel R."/>
        </authorList>
    </citation>
    <scope>NUCLEOTIDE SEQUENCE [LARGE SCALE GENOMIC DNA]</scope>
    <source>
        <strain evidence="9 12">DSM 53</strain>
    </source>
</reference>
<dbReference type="EMBL" id="MWMH01000001">
    <property type="protein sequence ID" value="OOP74652.1"/>
    <property type="molecule type" value="Genomic_DNA"/>
</dbReference>
<sequence length="385" mass="44867">MEGSVRKKGNKWYYSFEVGKENGKRKKIERAGGSTKKEALESLRKAIIEFENAGSYIDESNISVSDYFDYWFKEYVLLNCKPNTQKGYKRLINNHIKPQIGIYQLKKITPAKLQELINLKYRNGFSKNYLSNLYGVLSGAFKSAVYPYQLIKENPMLFVKTPKYNKLNNKQDDLKIITLEQFNTILKRFPYGNNMHIPLQIGFHTGMRVGEVMSLTWDCIDLEAKTIKVEKVLYLNEFNKWVFGTPKTYSSYRTIKIGDTLTSLLKRFHIDQKTNRLRYGEYYTKHDYDFVCLKENGDLLTTNSIKYLSRVVNYELNIQFKFHSLRHTHATMLLEAGANIKDIQERLGHSTSSITMDVYSHVTNNMSNNSVNIFENIISMQLPTN</sequence>
<dbReference type="InterPro" id="IPR004107">
    <property type="entry name" value="Integrase_SAM-like_N"/>
</dbReference>
<evidence type="ECO:0000256" key="1">
    <source>
        <dbReference type="ARBA" id="ARBA00003283"/>
    </source>
</evidence>
<dbReference type="PANTHER" id="PTHR30349">
    <property type="entry name" value="PHAGE INTEGRASE-RELATED"/>
    <property type="match status" value="1"/>
</dbReference>
<keyword evidence="4 6" id="KW-0238">DNA-binding</keyword>
<dbReference type="InterPro" id="IPR011010">
    <property type="entry name" value="DNA_brk_join_enz"/>
</dbReference>